<dbReference type="EMBL" id="UOGK01000521">
    <property type="protein sequence ID" value="VAX41294.1"/>
    <property type="molecule type" value="Genomic_DNA"/>
</dbReference>
<name>A0A3B1DY05_9ZZZZ</name>
<evidence type="ECO:0000313" key="3">
    <source>
        <dbReference type="EMBL" id="VAX41294.1"/>
    </source>
</evidence>
<dbReference type="InterPro" id="IPR036853">
    <property type="entry name" value="Ribosomal_uL14_sf"/>
</dbReference>
<dbReference type="InterPro" id="IPR019972">
    <property type="entry name" value="Ribosomal_uL14_CS"/>
</dbReference>
<proteinExistence type="inferred from homology"/>
<dbReference type="GO" id="GO:0003735">
    <property type="term" value="F:structural constituent of ribosome"/>
    <property type="evidence" value="ECO:0007669"/>
    <property type="project" value="InterPro"/>
</dbReference>
<dbReference type="InterPro" id="IPR000218">
    <property type="entry name" value="Ribosomal_uL14"/>
</dbReference>
<sequence length="128" mass="14139">MIQQESRCEVADNSGAKIAYVIRVYGGSTRRGGYTRKTATIGDQVMVSIKKALPGADIKPGDMSRAVVVRSAKQYRRRDGSYVKFDNNAVVLIGDDRNPKGTRIFGPVARELREKNYMKIVSLASEVV</sequence>
<dbReference type="GO" id="GO:0022625">
    <property type="term" value="C:cytosolic large ribosomal subunit"/>
    <property type="evidence" value="ECO:0007669"/>
    <property type="project" value="TreeGrafter"/>
</dbReference>
<dbReference type="PANTHER" id="PTHR11761">
    <property type="entry name" value="50S/60S RIBOSOMAL PROTEIN L14/L23"/>
    <property type="match status" value="1"/>
</dbReference>
<dbReference type="InterPro" id="IPR005745">
    <property type="entry name" value="Ribosomal_uL14_bac-type"/>
</dbReference>
<dbReference type="AlphaFoldDB" id="A0A3B1DY05"/>
<protein>
    <submittedName>
        <fullName evidence="3">LSU ribosomal protein L14p (L23e)</fullName>
    </submittedName>
</protein>
<dbReference type="Pfam" id="PF00238">
    <property type="entry name" value="Ribosomal_L14"/>
    <property type="match status" value="1"/>
</dbReference>
<evidence type="ECO:0000256" key="2">
    <source>
        <dbReference type="ARBA" id="ARBA00023274"/>
    </source>
</evidence>
<dbReference type="HAMAP" id="MF_01367">
    <property type="entry name" value="Ribosomal_uL14"/>
    <property type="match status" value="1"/>
</dbReference>
<dbReference type="GO" id="GO:0070180">
    <property type="term" value="F:large ribosomal subunit rRNA binding"/>
    <property type="evidence" value="ECO:0007669"/>
    <property type="project" value="TreeGrafter"/>
</dbReference>
<dbReference type="PROSITE" id="PS00049">
    <property type="entry name" value="RIBOSOMAL_L14"/>
    <property type="match status" value="1"/>
</dbReference>
<keyword evidence="2" id="KW-0687">Ribonucleoprotein</keyword>
<dbReference type="SMART" id="SM01374">
    <property type="entry name" value="Ribosomal_L14"/>
    <property type="match status" value="1"/>
</dbReference>
<evidence type="ECO:0000256" key="1">
    <source>
        <dbReference type="ARBA" id="ARBA00022980"/>
    </source>
</evidence>
<accession>A0A3B1DY05</accession>
<dbReference type="CDD" id="cd00337">
    <property type="entry name" value="Ribosomal_uL14"/>
    <property type="match status" value="1"/>
</dbReference>
<dbReference type="NCBIfam" id="TIGR01067">
    <property type="entry name" value="rplN_bact"/>
    <property type="match status" value="1"/>
</dbReference>
<gene>
    <name evidence="3" type="ORF">MNBD_PLANCTO03-2367</name>
</gene>
<dbReference type="PANTHER" id="PTHR11761:SF3">
    <property type="entry name" value="LARGE RIBOSOMAL SUBUNIT PROTEIN UL14M"/>
    <property type="match status" value="1"/>
</dbReference>
<organism evidence="3">
    <name type="scientific">hydrothermal vent metagenome</name>
    <dbReference type="NCBI Taxonomy" id="652676"/>
    <lineage>
        <taxon>unclassified sequences</taxon>
        <taxon>metagenomes</taxon>
        <taxon>ecological metagenomes</taxon>
    </lineage>
</organism>
<dbReference type="GO" id="GO:0006412">
    <property type="term" value="P:translation"/>
    <property type="evidence" value="ECO:0007669"/>
    <property type="project" value="InterPro"/>
</dbReference>
<dbReference type="Gene3D" id="2.40.150.20">
    <property type="entry name" value="Ribosomal protein L14"/>
    <property type="match status" value="1"/>
</dbReference>
<reference evidence="3" key="1">
    <citation type="submission" date="2018-06" db="EMBL/GenBank/DDBJ databases">
        <authorList>
            <person name="Zhirakovskaya E."/>
        </authorList>
    </citation>
    <scope>NUCLEOTIDE SEQUENCE</scope>
</reference>
<keyword evidence="1 3" id="KW-0689">Ribosomal protein</keyword>
<dbReference type="SUPFAM" id="SSF50193">
    <property type="entry name" value="Ribosomal protein L14"/>
    <property type="match status" value="1"/>
</dbReference>